<evidence type="ECO:0000256" key="1">
    <source>
        <dbReference type="ARBA" id="ARBA00022598"/>
    </source>
</evidence>
<dbReference type="Pfam" id="PF24850">
    <property type="entry name" value="CC_BshC"/>
    <property type="match status" value="1"/>
</dbReference>
<feature type="domain" description="Bacillithiol biosynthesis BshC C-terminal coiled-coil" evidence="3">
    <location>
        <begin position="438"/>
        <end position="592"/>
    </location>
</feature>
<feature type="domain" description="Bacillithiol biosynthesis BshC N-terminal Rossmann-like" evidence="2">
    <location>
        <begin position="62"/>
        <end position="436"/>
    </location>
</feature>
<proteinExistence type="inferred from homology"/>
<dbReference type="EMBL" id="UOEL01000145">
    <property type="protein sequence ID" value="VAW17798.1"/>
    <property type="molecule type" value="Genomic_DNA"/>
</dbReference>
<dbReference type="InterPro" id="IPR011199">
    <property type="entry name" value="Bacillithiol_biosynth_BshC"/>
</dbReference>
<dbReference type="AlphaFoldDB" id="A0A3B0TIM5"/>
<dbReference type="Pfam" id="PF10079">
    <property type="entry name" value="Rossmann-like_BshC"/>
    <property type="match status" value="1"/>
</dbReference>
<name>A0A3B0TIM5_9ZZZZ</name>
<evidence type="ECO:0000259" key="2">
    <source>
        <dbReference type="Pfam" id="PF10079"/>
    </source>
</evidence>
<protein>
    <submittedName>
        <fullName evidence="4">Glucosaminyl-malate:cysteine ligase</fullName>
    </submittedName>
</protein>
<dbReference type="InterPro" id="IPR055399">
    <property type="entry name" value="CC_BshC"/>
</dbReference>
<evidence type="ECO:0000259" key="3">
    <source>
        <dbReference type="Pfam" id="PF24850"/>
    </source>
</evidence>
<sequence length="594" mass="68510">MFGTEPACQTGRNEGFRAIMKSFFGSVALLLDQKMAKLGWETCRQAGAKFVSERITQDEFYMDIDCIPFKHTGYFSPLICDYLDEKKALKPFYNRFPTLKNFKEQINEKSKNFPSAHRDVLYAALQNQYTNTKASKKTQGHIKQLKETNTFTVVTGHQLNLFTGPLYFLYKIVSTINLTKALKKEYPKYNFVPVYWMATEDHDFDEINYFNFNGKKLKWNKKASGAVGHLKTDGLEDVYETFANAMGNSANAEILKSLFTKAYLEHDTLTEAARYIANALFGEQGLVILDGDDIELKRLMIPYAKIDILEQLPYKKVSETISELAGVSGKYGIQVNPREINYFYLTKGIRERIIEKNGKFFVNETEIEFSKEELLSKLENHPERFSPNVIARPLYQEVILPNLCYIGGGGEIAYWFELKSMFETMNITFPMILLRNSALLVSEKQHIKLQKLNLTTEDIFQEQHSLINKKIRKLSEINIDFSSQKKYLTAQFKNLYELAEQTDKSFIGAVKAQETKQLKGLDRLEKRLLKAQKRKLKDHVARIALIQDELFPNKSLQERTVNFSELYLEMGENLIPELMDALSPLQMGFLVLRG</sequence>
<keyword evidence="1 4" id="KW-0436">Ligase</keyword>
<reference evidence="4" key="1">
    <citation type="submission" date="2018-06" db="EMBL/GenBank/DDBJ databases">
        <authorList>
            <person name="Zhirakovskaya E."/>
        </authorList>
    </citation>
    <scope>NUCLEOTIDE SEQUENCE</scope>
</reference>
<dbReference type="NCBIfam" id="TIGR03998">
    <property type="entry name" value="thiol_BshC"/>
    <property type="match status" value="1"/>
</dbReference>
<gene>
    <name evidence="4" type="ORF">MNBD_BACTEROID03-952</name>
</gene>
<dbReference type="InterPro" id="IPR055398">
    <property type="entry name" value="Rossmann-like_BshC"/>
</dbReference>
<dbReference type="HAMAP" id="MF_01867">
    <property type="entry name" value="BshC"/>
    <property type="match status" value="1"/>
</dbReference>
<accession>A0A3B0TIM5</accession>
<evidence type="ECO:0000313" key="4">
    <source>
        <dbReference type="EMBL" id="VAW17798.1"/>
    </source>
</evidence>
<organism evidence="4">
    <name type="scientific">hydrothermal vent metagenome</name>
    <dbReference type="NCBI Taxonomy" id="652676"/>
    <lineage>
        <taxon>unclassified sequences</taxon>
        <taxon>metagenomes</taxon>
        <taxon>ecological metagenomes</taxon>
    </lineage>
</organism>
<dbReference type="GO" id="GO:0016874">
    <property type="term" value="F:ligase activity"/>
    <property type="evidence" value="ECO:0007669"/>
    <property type="project" value="UniProtKB-KW"/>
</dbReference>